<dbReference type="Gene3D" id="1.10.10.10">
    <property type="entry name" value="Winged helix-like DNA-binding domain superfamily/Winged helix DNA-binding domain"/>
    <property type="match status" value="1"/>
</dbReference>
<evidence type="ECO:0000313" key="5">
    <source>
        <dbReference type="Proteomes" id="UP001183414"/>
    </source>
</evidence>
<evidence type="ECO:0000313" key="4">
    <source>
        <dbReference type="EMBL" id="MDT0377722.1"/>
    </source>
</evidence>
<dbReference type="Gene3D" id="3.40.50.300">
    <property type="entry name" value="P-loop containing nucleotide triphosphate hydrolases"/>
    <property type="match status" value="1"/>
</dbReference>
<dbReference type="Pfam" id="PF13191">
    <property type="entry name" value="AAA_16"/>
    <property type="match status" value="1"/>
</dbReference>
<name>A0ABU2NMM5_9ACTN</name>
<dbReference type="EMBL" id="JAVREQ010000001">
    <property type="protein sequence ID" value="MDT0377722.1"/>
    <property type="molecule type" value="Genomic_DNA"/>
</dbReference>
<dbReference type="SUPFAM" id="SSF52540">
    <property type="entry name" value="P-loop containing nucleoside triphosphate hydrolases"/>
    <property type="match status" value="1"/>
</dbReference>
<dbReference type="InterPro" id="IPR041664">
    <property type="entry name" value="AAA_16"/>
</dbReference>
<keyword evidence="2" id="KW-0067">ATP-binding</keyword>
<dbReference type="PANTHER" id="PTHR16305:SF35">
    <property type="entry name" value="TRANSCRIPTIONAL ACTIVATOR DOMAIN"/>
    <property type="match status" value="1"/>
</dbReference>
<protein>
    <submittedName>
        <fullName evidence="4">AAA family ATPase</fullName>
    </submittedName>
</protein>
<dbReference type="InterPro" id="IPR000792">
    <property type="entry name" value="Tscrpt_reg_LuxR_C"/>
</dbReference>
<dbReference type="PROSITE" id="PS50043">
    <property type="entry name" value="HTH_LUXR_2"/>
    <property type="match status" value="1"/>
</dbReference>
<evidence type="ECO:0000256" key="2">
    <source>
        <dbReference type="ARBA" id="ARBA00022840"/>
    </source>
</evidence>
<accession>A0ABU2NMM5</accession>
<sequence>MLVERESETRFLETAFSECVQGHGRIALISGAVASGKTELLRSFTDACASDGGLVLSATASTADREDAYGVVRQLLDCVPADAPGLDEFAVQDVGPDTARAAATALLDLSATAPLVIVVDDVHFTDRASMEWLLRLANRIRSERIVLTLAESASNWPTHAGCRIELVRQAHFRRIRLAPLSIGGVCEVLSRHLGPEAARSIAAEVHRTTGGNQLLVRALVEDYFDSLDHVGGGAWEVGESYRQAVLTCLHRSGPEVLEAARAMAVLDATGSVSRIAQLLDRDPHAVTRALQGLDTVGLVADGRFRHPHARSAVYDDLDTGDLADLHTRAARLMCKDGHFSEVAEHLVSARCVNADWAVAELRRAAEEALAEDDEKSAVRYLEFALSVCGDPEESAALRLRLLRAERRNDLEAVDRHWQQLMRAHHAGLLDASQLTALLRVGMWHGRMRDGAEIIDHLAAATPPRSEHAEAVLTSTQHWLRHAFPHFLPHGAELAPRDADRPTARPPGRKTQAATLLSVLFTEGPEEDERCSRVAEQILQSTPLSDDSIEPVASALQALIFTDHLPLAARWCDELLAEAATRKVAWWQAILAGCRAEISLRGGELAEAERYAARALSLIGMSGWGVVVGAPLGMLLRVSTAMGDFDSARAYLRKPVPEGTFQTRYGLQFLQARGHFYLATDRLQAALDDFRYCAELMTSWGIDAPAFLPWRNDLAEVHLRMGDKQTARRYAEEQLALDGTRRGRAHGTALRLLAATSGVRDRLRLLQEAVEVLQACGARLQLAQALHDLGRAHQAAGEVGKARMISRRAARLARECGAPQPPAQPAAAKEEEPAVLLPSDADRWPVTPPAPVKATDVLTLSERKVAALASLGYTNREISAKLFITVSTVEQHLTKVFRKLKVKSRTDLPVELELELELAPPSVR</sequence>
<feature type="domain" description="HTH luxR-type" evidence="3">
    <location>
        <begin position="850"/>
        <end position="915"/>
    </location>
</feature>
<evidence type="ECO:0000256" key="1">
    <source>
        <dbReference type="ARBA" id="ARBA00022741"/>
    </source>
</evidence>
<dbReference type="PRINTS" id="PR00038">
    <property type="entry name" value="HTHLUXR"/>
</dbReference>
<dbReference type="SUPFAM" id="SSF48452">
    <property type="entry name" value="TPR-like"/>
    <property type="match status" value="1"/>
</dbReference>
<dbReference type="CDD" id="cd06170">
    <property type="entry name" value="LuxR_C_like"/>
    <property type="match status" value="1"/>
</dbReference>
<dbReference type="PANTHER" id="PTHR16305">
    <property type="entry name" value="TESTICULAR SOLUBLE ADENYLYL CYCLASE"/>
    <property type="match status" value="1"/>
</dbReference>
<dbReference type="Pfam" id="PF00196">
    <property type="entry name" value="GerE"/>
    <property type="match status" value="1"/>
</dbReference>
<proteinExistence type="predicted"/>
<reference evidence="5" key="1">
    <citation type="submission" date="2023-07" db="EMBL/GenBank/DDBJ databases">
        <title>30 novel species of actinomycetes from the DSMZ collection.</title>
        <authorList>
            <person name="Nouioui I."/>
        </authorList>
    </citation>
    <scope>NUCLEOTIDE SEQUENCE [LARGE SCALE GENOMIC DNA]</scope>
    <source>
        <strain evidence="5">DSM 42041</strain>
    </source>
</reference>
<dbReference type="Proteomes" id="UP001183414">
    <property type="component" value="Unassembled WGS sequence"/>
</dbReference>
<comment type="caution">
    <text evidence="4">The sequence shown here is derived from an EMBL/GenBank/DDBJ whole genome shotgun (WGS) entry which is preliminary data.</text>
</comment>
<dbReference type="Gene3D" id="1.25.40.10">
    <property type="entry name" value="Tetratricopeptide repeat domain"/>
    <property type="match status" value="1"/>
</dbReference>
<dbReference type="SMART" id="SM00421">
    <property type="entry name" value="HTH_LUXR"/>
    <property type="match status" value="1"/>
</dbReference>
<dbReference type="InterPro" id="IPR011990">
    <property type="entry name" value="TPR-like_helical_dom_sf"/>
</dbReference>
<keyword evidence="5" id="KW-1185">Reference proteome</keyword>
<dbReference type="SUPFAM" id="SSF46894">
    <property type="entry name" value="C-terminal effector domain of the bipartite response regulators"/>
    <property type="match status" value="1"/>
</dbReference>
<dbReference type="InterPro" id="IPR016032">
    <property type="entry name" value="Sig_transdc_resp-reg_C-effctor"/>
</dbReference>
<dbReference type="InterPro" id="IPR027417">
    <property type="entry name" value="P-loop_NTPase"/>
</dbReference>
<evidence type="ECO:0000259" key="3">
    <source>
        <dbReference type="PROSITE" id="PS50043"/>
    </source>
</evidence>
<dbReference type="InterPro" id="IPR036388">
    <property type="entry name" value="WH-like_DNA-bd_sf"/>
</dbReference>
<keyword evidence="1" id="KW-0547">Nucleotide-binding</keyword>
<dbReference type="RefSeq" id="WP_311671650.1">
    <property type="nucleotide sequence ID" value="NZ_JAVREQ010000001.1"/>
</dbReference>
<gene>
    <name evidence="4" type="ORF">RM572_02900</name>
</gene>
<organism evidence="4 5">
    <name type="scientific">Streptomyces hazeniae</name>
    <dbReference type="NCBI Taxonomy" id="3075538"/>
    <lineage>
        <taxon>Bacteria</taxon>
        <taxon>Bacillati</taxon>
        <taxon>Actinomycetota</taxon>
        <taxon>Actinomycetes</taxon>
        <taxon>Kitasatosporales</taxon>
        <taxon>Streptomycetaceae</taxon>
        <taxon>Streptomyces</taxon>
    </lineage>
</organism>